<accession>A0A1R3IX89</accession>
<gene>
    <name evidence="1" type="ORF">COLO4_20759</name>
</gene>
<reference evidence="2" key="1">
    <citation type="submission" date="2013-09" db="EMBL/GenBank/DDBJ databases">
        <title>Corchorus olitorius genome sequencing.</title>
        <authorList>
            <person name="Alam M."/>
            <person name="Haque M.S."/>
            <person name="Islam M.S."/>
            <person name="Emdad E.M."/>
            <person name="Islam M.M."/>
            <person name="Ahmed B."/>
            <person name="Halim A."/>
            <person name="Hossen Q.M.M."/>
            <person name="Hossain M.Z."/>
            <person name="Ahmed R."/>
            <person name="Khan M.M."/>
            <person name="Islam R."/>
            <person name="Rashid M.M."/>
            <person name="Khan S.A."/>
            <person name="Rahman M.S."/>
            <person name="Alam M."/>
            <person name="Yahiya A.S."/>
            <person name="Khan M.S."/>
            <person name="Azam M.S."/>
            <person name="Haque T."/>
            <person name="Lashkar M.Z.H."/>
            <person name="Akhand A.I."/>
            <person name="Morshed G."/>
            <person name="Roy S."/>
            <person name="Uddin K.S."/>
            <person name="Rabeya T."/>
            <person name="Hossain A.S."/>
            <person name="Chowdhury A."/>
            <person name="Snigdha A.R."/>
            <person name="Mortoza M.S."/>
            <person name="Matin S.A."/>
            <person name="Hoque S.M.E."/>
            <person name="Islam M.K."/>
            <person name="Roy D.K."/>
            <person name="Haider R."/>
            <person name="Moosa M.M."/>
            <person name="Elias S.M."/>
            <person name="Hasan A.M."/>
            <person name="Jahan S."/>
            <person name="Shafiuddin M."/>
            <person name="Mahmood N."/>
            <person name="Shommy N.S."/>
        </authorList>
    </citation>
    <scope>NUCLEOTIDE SEQUENCE [LARGE SCALE GENOMIC DNA]</scope>
    <source>
        <strain evidence="2">cv. O-4</strain>
    </source>
</reference>
<dbReference type="Proteomes" id="UP000187203">
    <property type="component" value="Unassembled WGS sequence"/>
</dbReference>
<name>A0A1R3IX89_9ROSI</name>
<dbReference type="OrthoDB" id="10552429at2759"/>
<dbReference type="AlphaFoldDB" id="A0A1R3IX89"/>
<protein>
    <submittedName>
        <fullName evidence="1">Uncharacterized protein</fullName>
    </submittedName>
</protein>
<dbReference type="EMBL" id="AWUE01017379">
    <property type="protein sequence ID" value="OMO87181.1"/>
    <property type="molecule type" value="Genomic_DNA"/>
</dbReference>
<evidence type="ECO:0000313" key="1">
    <source>
        <dbReference type="EMBL" id="OMO87181.1"/>
    </source>
</evidence>
<evidence type="ECO:0000313" key="2">
    <source>
        <dbReference type="Proteomes" id="UP000187203"/>
    </source>
</evidence>
<comment type="caution">
    <text evidence="1">The sequence shown here is derived from an EMBL/GenBank/DDBJ whole genome shotgun (WGS) entry which is preliminary data.</text>
</comment>
<organism evidence="1 2">
    <name type="scientific">Corchorus olitorius</name>
    <dbReference type="NCBI Taxonomy" id="93759"/>
    <lineage>
        <taxon>Eukaryota</taxon>
        <taxon>Viridiplantae</taxon>
        <taxon>Streptophyta</taxon>
        <taxon>Embryophyta</taxon>
        <taxon>Tracheophyta</taxon>
        <taxon>Spermatophyta</taxon>
        <taxon>Magnoliopsida</taxon>
        <taxon>eudicotyledons</taxon>
        <taxon>Gunneridae</taxon>
        <taxon>Pentapetalae</taxon>
        <taxon>rosids</taxon>
        <taxon>malvids</taxon>
        <taxon>Malvales</taxon>
        <taxon>Malvaceae</taxon>
        <taxon>Grewioideae</taxon>
        <taxon>Apeibeae</taxon>
        <taxon>Corchorus</taxon>
    </lineage>
</organism>
<sequence>MLHPFLSQFARPVPDWRLNIRSVLFTQSPNYFRPRVQFLNQFTVPNPTRSPVWELDFRAGCKVVIGAPPYLFFSRSFSRHDWYIARISFLKSISLSRLSF</sequence>
<proteinExistence type="predicted"/>
<keyword evidence="2" id="KW-1185">Reference proteome</keyword>